<protein>
    <submittedName>
        <fullName evidence="2">ArsR family transcriptional regulator</fullName>
    </submittedName>
</protein>
<dbReference type="EMBL" id="CP121208">
    <property type="protein sequence ID" value="WFM82983.1"/>
    <property type="molecule type" value="Genomic_DNA"/>
</dbReference>
<name>A0ABY8FWW5_9ACTO</name>
<dbReference type="InterPro" id="IPR001845">
    <property type="entry name" value="HTH_ArsR_DNA-bd_dom"/>
</dbReference>
<evidence type="ECO:0000259" key="1">
    <source>
        <dbReference type="SMART" id="SM00418"/>
    </source>
</evidence>
<gene>
    <name evidence="2" type="ORF">P7079_06180</name>
</gene>
<feature type="domain" description="HTH arsR-type" evidence="1">
    <location>
        <begin position="8"/>
        <end position="97"/>
    </location>
</feature>
<dbReference type="Gene3D" id="1.10.10.10">
    <property type="entry name" value="Winged helix-like DNA-binding domain superfamily/Winged helix DNA-binding domain"/>
    <property type="match status" value="1"/>
</dbReference>
<accession>A0ABY8FWW5</accession>
<evidence type="ECO:0000313" key="2">
    <source>
        <dbReference type="EMBL" id="WFM82983.1"/>
    </source>
</evidence>
<proteinExistence type="predicted"/>
<dbReference type="PANTHER" id="PTHR38600:SF1">
    <property type="entry name" value="TRANSCRIPTIONAL REGULATORY PROTEIN"/>
    <property type="match status" value="1"/>
</dbReference>
<dbReference type="InterPro" id="IPR036390">
    <property type="entry name" value="WH_DNA-bd_sf"/>
</dbReference>
<dbReference type="Pfam" id="PF01022">
    <property type="entry name" value="HTH_5"/>
    <property type="match status" value="1"/>
</dbReference>
<reference evidence="2 3" key="1">
    <citation type="submission" date="2023-03" db="EMBL/GenBank/DDBJ databases">
        <title>Complete genome of Arcanobacterium canis strain DSM 25104 isolated in 2010 from a canine otitis externa in Germany.</title>
        <authorList>
            <person name="Borowiak M."/>
            <person name="Kreitlow A."/>
            <person name="Malorny B."/>
            <person name="Laemmler C."/>
            <person name="Prenger-Berninghoff E."/>
            <person name="Ploetz M."/>
            <person name="Abdulmawjood A."/>
        </authorList>
    </citation>
    <scope>NUCLEOTIDE SEQUENCE [LARGE SCALE GENOMIC DNA]</scope>
    <source>
        <strain evidence="2 3">DSM 25104</strain>
    </source>
</reference>
<dbReference type="InterPro" id="IPR011991">
    <property type="entry name" value="ArsR-like_HTH"/>
</dbReference>
<keyword evidence="3" id="KW-1185">Reference proteome</keyword>
<dbReference type="CDD" id="cd00090">
    <property type="entry name" value="HTH_ARSR"/>
    <property type="match status" value="1"/>
</dbReference>
<dbReference type="Proteomes" id="UP001215216">
    <property type="component" value="Chromosome"/>
</dbReference>
<dbReference type="PANTHER" id="PTHR38600">
    <property type="entry name" value="TRANSCRIPTIONAL REGULATORY PROTEIN"/>
    <property type="match status" value="1"/>
</dbReference>
<dbReference type="InterPro" id="IPR036388">
    <property type="entry name" value="WH-like_DNA-bd_sf"/>
</dbReference>
<organism evidence="2 3">
    <name type="scientific">Arcanobacterium canis</name>
    <dbReference type="NCBI Taxonomy" id="999183"/>
    <lineage>
        <taxon>Bacteria</taxon>
        <taxon>Bacillati</taxon>
        <taxon>Actinomycetota</taxon>
        <taxon>Actinomycetes</taxon>
        <taxon>Actinomycetales</taxon>
        <taxon>Actinomycetaceae</taxon>
        <taxon>Arcanobacterium</taxon>
    </lineage>
</organism>
<evidence type="ECO:0000313" key="3">
    <source>
        <dbReference type="Proteomes" id="UP001215216"/>
    </source>
</evidence>
<dbReference type="SMART" id="SM00418">
    <property type="entry name" value="HTH_ARSR"/>
    <property type="match status" value="1"/>
</dbReference>
<dbReference type="RefSeq" id="WP_278012409.1">
    <property type="nucleotide sequence ID" value="NZ_CP121208.1"/>
</dbReference>
<dbReference type="SUPFAM" id="SSF46785">
    <property type="entry name" value="Winged helix' DNA-binding domain"/>
    <property type="match status" value="1"/>
</dbReference>
<sequence>MTNKATPRVVKALSNSIRLNALYELNLRGTARTSDLANALELAPNKMSYHLKILHDAGVIESATGEGDGRETWWRAVQGGWEVDDPTTAPALSATLAHLETVIRERSEKFSAELAQRSQPSVRMNGDILYVLSRDDAESFSHELTQLYTKYVAISDRNRSHCLNDDGEVAATDFLQYDFRFGFLPVADVGGLEGNISGPEGDGTDSSAASAS</sequence>